<sequence>MKFKLSEISKISNGKKAVFYDDGTVPVYGANGPIGTTQNSKYNVGDIVIGRVGANAGAVHRPISNFWASDNTMVVIPGERVRSEYLTWLLQKTNFNQMTSGSAQPLLNQDILNSIDFEIPGLSEQDYVISVIEPFENQMGVLTSINDNLAA</sequence>
<dbReference type="EMBL" id="QVOQ01000029">
    <property type="protein sequence ID" value="MCX7579825.1"/>
    <property type="molecule type" value="Genomic_DNA"/>
</dbReference>
<feature type="domain" description="Type I restriction modification DNA specificity" evidence="4">
    <location>
        <begin position="2"/>
        <end position="147"/>
    </location>
</feature>
<evidence type="ECO:0000256" key="1">
    <source>
        <dbReference type="ARBA" id="ARBA00010923"/>
    </source>
</evidence>
<dbReference type="GO" id="GO:0009307">
    <property type="term" value="P:DNA restriction-modification system"/>
    <property type="evidence" value="ECO:0007669"/>
    <property type="project" value="UniProtKB-KW"/>
</dbReference>
<dbReference type="Proteomes" id="UP001080333">
    <property type="component" value="Unassembled WGS sequence"/>
</dbReference>
<dbReference type="Pfam" id="PF01420">
    <property type="entry name" value="Methylase_S"/>
    <property type="match status" value="1"/>
</dbReference>
<dbReference type="InterPro" id="IPR044946">
    <property type="entry name" value="Restrct_endonuc_typeI_TRD_sf"/>
</dbReference>
<protein>
    <recommendedName>
        <fullName evidence="4">Type I restriction modification DNA specificity domain-containing protein</fullName>
    </recommendedName>
</protein>
<name>A0A9X3EJ68_9LACO</name>
<evidence type="ECO:0000313" key="5">
    <source>
        <dbReference type="EMBL" id="MCX7579825.1"/>
    </source>
</evidence>
<dbReference type="CDD" id="cd17266">
    <property type="entry name" value="RMtype1_S_Sau1132ORF3780P-TRD2-CR2_like"/>
    <property type="match status" value="1"/>
</dbReference>
<keyword evidence="2" id="KW-0680">Restriction system</keyword>
<gene>
    <name evidence="5" type="ORF">D0502_10620</name>
</gene>
<dbReference type="InterPro" id="IPR000055">
    <property type="entry name" value="Restrct_endonuc_typeI_TRD"/>
</dbReference>
<dbReference type="PANTHER" id="PTHR30408:SF13">
    <property type="entry name" value="TYPE I RESTRICTION ENZYME HINDI SPECIFICITY SUBUNIT"/>
    <property type="match status" value="1"/>
</dbReference>
<evidence type="ECO:0000313" key="6">
    <source>
        <dbReference type="Proteomes" id="UP001080333"/>
    </source>
</evidence>
<dbReference type="PANTHER" id="PTHR30408">
    <property type="entry name" value="TYPE-1 RESTRICTION ENZYME ECOKI SPECIFICITY PROTEIN"/>
    <property type="match status" value="1"/>
</dbReference>
<dbReference type="SUPFAM" id="SSF116734">
    <property type="entry name" value="DNA methylase specificity domain"/>
    <property type="match status" value="1"/>
</dbReference>
<evidence type="ECO:0000259" key="4">
    <source>
        <dbReference type="Pfam" id="PF01420"/>
    </source>
</evidence>
<dbReference type="AlphaFoldDB" id="A0A9X3EJ68"/>
<dbReference type="GO" id="GO:0003677">
    <property type="term" value="F:DNA binding"/>
    <property type="evidence" value="ECO:0007669"/>
    <property type="project" value="UniProtKB-KW"/>
</dbReference>
<dbReference type="RefSeq" id="WP_267287430.1">
    <property type="nucleotide sequence ID" value="NZ_QVOQ01000029.1"/>
</dbReference>
<organism evidence="5 6">
    <name type="scientific">Leuconostoc falkenbergense</name>
    <dbReference type="NCBI Taxonomy" id="2766470"/>
    <lineage>
        <taxon>Bacteria</taxon>
        <taxon>Bacillati</taxon>
        <taxon>Bacillota</taxon>
        <taxon>Bacilli</taxon>
        <taxon>Lactobacillales</taxon>
        <taxon>Lactobacillaceae</taxon>
        <taxon>Leuconostoc</taxon>
    </lineage>
</organism>
<comment type="caution">
    <text evidence="5">The sequence shown here is derived from an EMBL/GenBank/DDBJ whole genome shotgun (WGS) entry which is preliminary data.</text>
</comment>
<keyword evidence="3" id="KW-0238">DNA-binding</keyword>
<dbReference type="InterPro" id="IPR052021">
    <property type="entry name" value="Type-I_RS_S_subunit"/>
</dbReference>
<evidence type="ECO:0000256" key="3">
    <source>
        <dbReference type="ARBA" id="ARBA00023125"/>
    </source>
</evidence>
<comment type="similarity">
    <text evidence="1">Belongs to the type-I restriction system S methylase family.</text>
</comment>
<reference evidence="5" key="1">
    <citation type="submission" date="2018-08" db="EMBL/GenBank/DDBJ databases">
        <title>Draft genome sequences of Leuconostoc spp. and Weissella spp. with biocontrol potential.</title>
        <authorList>
            <person name="Lo R."/>
            <person name="Ho V.T.T."/>
            <person name="Turner M.S."/>
        </authorList>
    </citation>
    <scope>NUCLEOTIDE SEQUENCE</scope>
    <source>
        <strain evidence="5">156</strain>
    </source>
</reference>
<evidence type="ECO:0000256" key="2">
    <source>
        <dbReference type="ARBA" id="ARBA00022747"/>
    </source>
</evidence>
<dbReference type="Gene3D" id="3.90.220.20">
    <property type="entry name" value="DNA methylase specificity domains"/>
    <property type="match status" value="1"/>
</dbReference>
<accession>A0A9X3EJ68</accession>
<proteinExistence type="inferred from homology"/>